<evidence type="ECO:0000313" key="2">
    <source>
        <dbReference type="EMBL" id="MFD0855119.1"/>
    </source>
</evidence>
<gene>
    <name evidence="2" type="ORF">ACFQ07_22955</name>
</gene>
<organism evidence="2 3">
    <name type="scientific">Actinomadura adrarensis</name>
    <dbReference type="NCBI Taxonomy" id="1819600"/>
    <lineage>
        <taxon>Bacteria</taxon>
        <taxon>Bacillati</taxon>
        <taxon>Actinomycetota</taxon>
        <taxon>Actinomycetes</taxon>
        <taxon>Streptosporangiales</taxon>
        <taxon>Thermomonosporaceae</taxon>
        <taxon>Actinomadura</taxon>
    </lineage>
</organism>
<keyword evidence="3" id="KW-1185">Reference proteome</keyword>
<accession>A0ABW3CKP5</accession>
<feature type="compositionally biased region" description="Basic residues" evidence="1">
    <location>
        <begin position="41"/>
        <end position="54"/>
    </location>
</feature>
<proteinExistence type="predicted"/>
<evidence type="ECO:0000313" key="3">
    <source>
        <dbReference type="Proteomes" id="UP001597083"/>
    </source>
</evidence>
<reference evidence="3" key="1">
    <citation type="journal article" date="2019" name="Int. J. Syst. Evol. Microbiol.">
        <title>The Global Catalogue of Microorganisms (GCM) 10K type strain sequencing project: providing services to taxonomists for standard genome sequencing and annotation.</title>
        <authorList>
            <consortium name="The Broad Institute Genomics Platform"/>
            <consortium name="The Broad Institute Genome Sequencing Center for Infectious Disease"/>
            <person name="Wu L."/>
            <person name="Ma J."/>
        </authorList>
    </citation>
    <scope>NUCLEOTIDE SEQUENCE [LARGE SCALE GENOMIC DNA]</scope>
    <source>
        <strain evidence="3">JCM 31696</strain>
    </source>
</reference>
<name>A0ABW3CKP5_9ACTN</name>
<dbReference type="EMBL" id="JBHTIR010003386">
    <property type="protein sequence ID" value="MFD0855119.1"/>
    <property type="molecule type" value="Genomic_DNA"/>
</dbReference>
<feature type="region of interest" description="Disordered" evidence="1">
    <location>
        <begin position="35"/>
        <end position="67"/>
    </location>
</feature>
<protein>
    <submittedName>
        <fullName evidence="2">Uncharacterized protein</fullName>
    </submittedName>
</protein>
<comment type="caution">
    <text evidence="2">The sequence shown here is derived from an EMBL/GenBank/DDBJ whole genome shotgun (WGS) entry which is preliminary data.</text>
</comment>
<dbReference type="Proteomes" id="UP001597083">
    <property type="component" value="Unassembled WGS sequence"/>
</dbReference>
<evidence type="ECO:0000256" key="1">
    <source>
        <dbReference type="SAM" id="MobiDB-lite"/>
    </source>
</evidence>
<sequence>MSPALREITTCVGAKHIEHSWATMGRSGLNVALASSVRGNHGNRRTGARLRRPTRRETPEGQGGTRAGTVLKVFGWPTVDAVLEFERAHPLPIYSRNRLLPSVDRRTAHLESRQARDARHRKVG</sequence>